<feature type="active site" description="4-aspartylphosphate intermediate" evidence="16">
    <location>
        <position position="384"/>
    </location>
</feature>
<dbReference type="NCBIfam" id="TIGR01494">
    <property type="entry name" value="ATPase_P-type"/>
    <property type="match status" value="1"/>
</dbReference>
<feature type="binding site" evidence="17">
    <location>
        <position position="809"/>
    </location>
    <ligand>
        <name>ATP</name>
        <dbReference type="ChEBI" id="CHEBI:30616"/>
    </ligand>
</feature>
<dbReference type="SFLD" id="SFLDF00027">
    <property type="entry name" value="p-type_atpase"/>
    <property type="match status" value="1"/>
</dbReference>
<comment type="subcellular location">
    <subcellularLocation>
        <location evidence="2">Endomembrane system</location>
    </subcellularLocation>
    <subcellularLocation>
        <location evidence="1 19">Membrane</location>
        <topology evidence="1 19">Multi-pass membrane protein</topology>
    </subcellularLocation>
</comment>
<feature type="domain" description="P-type ATPase N-terminal" evidence="21">
    <location>
        <begin position="11"/>
        <end position="77"/>
    </location>
</feature>
<dbReference type="Proteomes" id="UP001162131">
    <property type="component" value="Unassembled WGS sequence"/>
</dbReference>
<dbReference type="SUPFAM" id="SSF81660">
    <property type="entry name" value="Metal cation-transporting ATPase, ATP-binding domain N"/>
    <property type="match status" value="1"/>
</dbReference>
<dbReference type="NCBIfam" id="TIGR01652">
    <property type="entry name" value="ATPase-Plipid"/>
    <property type="match status" value="1"/>
</dbReference>
<dbReference type="InterPro" id="IPR036412">
    <property type="entry name" value="HAD-like_sf"/>
</dbReference>
<proteinExistence type="inferred from homology"/>
<feature type="binding site" evidence="17">
    <location>
        <position position="611"/>
    </location>
    <ligand>
        <name>ATP</name>
        <dbReference type="ChEBI" id="CHEBI:30616"/>
    </ligand>
</feature>
<dbReference type="Gene3D" id="2.70.150.10">
    <property type="entry name" value="Calcium-transporting ATPase, cytoplasmic transduction domain A"/>
    <property type="match status" value="1"/>
</dbReference>
<evidence type="ECO:0000256" key="5">
    <source>
        <dbReference type="ARBA" id="ARBA00022723"/>
    </source>
</evidence>
<dbReference type="InterPro" id="IPR018303">
    <property type="entry name" value="ATPase_P-typ_P_site"/>
</dbReference>
<dbReference type="SUPFAM" id="SSF81665">
    <property type="entry name" value="Calcium ATPase, transmembrane domain M"/>
    <property type="match status" value="1"/>
</dbReference>
<dbReference type="SFLD" id="SFLDG00002">
    <property type="entry name" value="C1.7:_P-type_atpase_like"/>
    <property type="match status" value="1"/>
</dbReference>
<keyword evidence="13" id="KW-0813">Transport</keyword>
<evidence type="ECO:0000256" key="18">
    <source>
        <dbReference type="PIRSR" id="PIRSR606539-3"/>
    </source>
</evidence>
<evidence type="ECO:0000259" key="20">
    <source>
        <dbReference type="Pfam" id="PF00122"/>
    </source>
</evidence>
<feature type="binding site" evidence="17">
    <location>
        <position position="691"/>
    </location>
    <ligand>
        <name>ATP</name>
        <dbReference type="ChEBI" id="CHEBI:30616"/>
    </ligand>
</feature>
<evidence type="ECO:0000259" key="22">
    <source>
        <dbReference type="Pfam" id="PF16212"/>
    </source>
</evidence>
<feature type="transmembrane region" description="Helical" evidence="19">
    <location>
        <begin position="983"/>
        <end position="1005"/>
    </location>
</feature>
<feature type="transmembrane region" description="Helical" evidence="19">
    <location>
        <begin position="1048"/>
        <end position="1068"/>
    </location>
</feature>
<dbReference type="InterPro" id="IPR001757">
    <property type="entry name" value="P_typ_ATPase"/>
</dbReference>
<feature type="binding site" evidence="18">
    <location>
        <position position="386"/>
    </location>
    <ligand>
        <name>Mg(2+)</name>
        <dbReference type="ChEBI" id="CHEBI:18420"/>
    </ligand>
</feature>
<feature type="transmembrane region" description="Helical" evidence="19">
    <location>
        <begin position="919"/>
        <end position="939"/>
    </location>
</feature>
<feature type="binding site" evidence="17">
    <location>
        <position position="552"/>
    </location>
    <ligand>
        <name>ATP</name>
        <dbReference type="ChEBI" id="CHEBI:30616"/>
    </ligand>
</feature>
<accession>A0AAU9IM97</accession>
<feature type="binding site" evidence="17">
    <location>
        <position position="384"/>
    </location>
    <ligand>
        <name>ATP</name>
        <dbReference type="ChEBI" id="CHEBI:30616"/>
    </ligand>
</feature>
<dbReference type="Pfam" id="PF16212">
    <property type="entry name" value="PhoLip_ATPase_C"/>
    <property type="match status" value="1"/>
</dbReference>
<dbReference type="InterPro" id="IPR032630">
    <property type="entry name" value="P_typ_ATPase_c"/>
</dbReference>
<dbReference type="Gene3D" id="3.40.1110.10">
    <property type="entry name" value="Calcium-transporting ATPase, cytoplasmic domain N"/>
    <property type="match status" value="2"/>
</dbReference>
<feature type="binding site" evidence="17">
    <location>
        <position position="385"/>
    </location>
    <ligand>
        <name>ATP</name>
        <dbReference type="ChEBI" id="CHEBI:30616"/>
    </ligand>
</feature>
<keyword evidence="5 18" id="KW-0479">Metal-binding</keyword>
<keyword evidence="6 17" id="KW-0547">Nucleotide-binding</keyword>
<dbReference type="GO" id="GO:0008554">
    <property type="term" value="F:P-type sodium transporter activity"/>
    <property type="evidence" value="ECO:0007669"/>
    <property type="project" value="UniProtKB-EC"/>
</dbReference>
<evidence type="ECO:0000259" key="21">
    <source>
        <dbReference type="Pfam" id="PF16209"/>
    </source>
</evidence>
<dbReference type="Gene3D" id="1.20.1110.10">
    <property type="entry name" value="Calcium-transporting ATPase, transmembrane domain"/>
    <property type="match status" value="1"/>
</dbReference>
<dbReference type="InterPro" id="IPR006539">
    <property type="entry name" value="P-type_ATPase_IV"/>
</dbReference>
<evidence type="ECO:0000256" key="8">
    <source>
        <dbReference type="ARBA" id="ARBA00022842"/>
    </source>
</evidence>
<feature type="binding site" evidence="17">
    <location>
        <position position="833"/>
    </location>
    <ligand>
        <name>ATP</name>
        <dbReference type="ChEBI" id="CHEBI:30616"/>
    </ligand>
</feature>
<keyword evidence="12 19" id="KW-0472">Membrane</keyword>
<keyword evidence="7 17" id="KW-0067">ATP-binding</keyword>
<dbReference type="InterPro" id="IPR059000">
    <property type="entry name" value="ATPase_P-type_domA"/>
</dbReference>
<keyword evidence="4 19" id="KW-0812">Transmembrane</keyword>
<feature type="binding site" evidence="17">
    <location>
        <position position="832"/>
    </location>
    <ligand>
        <name>ATP</name>
        <dbReference type="ChEBI" id="CHEBI:30616"/>
    </ligand>
</feature>
<dbReference type="Pfam" id="PF16209">
    <property type="entry name" value="PhoLip_ATPase_N"/>
    <property type="match status" value="1"/>
</dbReference>
<dbReference type="PROSITE" id="PS00154">
    <property type="entry name" value="ATPASE_E1_E2"/>
    <property type="match status" value="1"/>
</dbReference>
<evidence type="ECO:0000256" key="14">
    <source>
        <dbReference type="ARBA" id="ARBA00034036"/>
    </source>
</evidence>
<feature type="transmembrane region" description="Helical" evidence="19">
    <location>
        <begin position="1088"/>
        <end position="1105"/>
    </location>
</feature>
<comment type="cofactor">
    <cofactor evidence="18">
        <name>Mg(2+)</name>
        <dbReference type="ChEBI" id="CHEBI:18420"/>
    </cofactor>
</comment>
<dbReference type="InterPro" id="IPR008250">
    <property type="entry name" value="ATPase_P-typ_transduc_dom_A_sf"/>
</dbReference>
<name>A0AAU9IM97_9CILI</name>
<dbReference type="GO" id="GO:0005524">
    <property type="term" value="F:ATP binding"/>
    <property type="evidence" value="ECO:0007669"/>
    <property type="project" value="UniProtKB-UniRule"/>
</dbReference>
<comment type="catalytic activity">
    <reaction evidence="14 19">
        <text>ATP + H2O + phospholipidSide 1 = ADP + phosphate + phospholipidSide 2.</text>
        <dbReference type="EC" id="7.6.2.1"/>
    </reaction>
</comment>
<evidence type="ECO:0000256" key="15">
    <source>
        <dbReference type="ARBA" id="ARBA00049499"/>
    </source>
</evidence>
<feature type="binding site" evidence="17">
    <location>
        <position position="504"/>
    </location>
    <ligand>
        <name>ATP</name>
        <dbReference type="ChEBI" id="CHEBI:30616"/>
    </ligand>
</feature>
<dbReference type="SUPFAM" id="SSF56784">
    <property type="entry name" value="HAD-like"/>
    <property type="match status" value="1"/>
</dbReference>
<feature type="binding site" evidence="18">
    <location>
        <position position="384"/>
    </location>
    <ligand>
        <name>Mg(2+)</name>
        <dbReference type="ChEBI" id="CHEBI:18420"/>
    </ligand>
</feature>
<evidence type="ECO:0000256" key="16">
    <source>
        <dbReference type="PIRSR" id="PIRSR606539-1"/>
    </source>
</evidence>
<dbReference type="PANTHER" id="PTHR24092:SF150">
    <property type="entry name" value="PHOSPHOLIPID-TRANSPORTING ATPASE"/>
    <property type="match status" value="1"/>
</dbReference>
<feature type="binding site" evidence="18">
    <location>
        <position position="829"/>
    </location>
    <ligand>
        <name>Mg(2+)</name>
        <dbReference type="ChEBI" id="CHEBI:18420"/>
    </ligand>
</feature>
<dbReference type="Pfam" id="PF00122">
    <property type="entry name" value="E1-E2_ATPase"/>
    <property type="match status" value="1"/>
</dbReference>
<dbReference type="Pfam" id="PF13246">
    <property type="entry name" value="Cation_ATPase"/>
    <property type="match status" value="1"/>
</dbReference>
<evidence type="ECO:0000256" key="7">
    <source>
        <dbReference type="ARBA" id="ARBA00022840"/>
    </source>
</evidence>
<dbReference type="InterPro" id="IPR023299">
    <property type="entry name" value="ATPase_P-typ_cyto_dom_N"/>
</dbReference>
<feature type="binding site" evidence="18">
    <location>
        <position position="833"/>
    </location>
    <ligand>
        <name>Mg(2+)</name>
        <dbReference type="ChEBI" id="CHEBI:18420"/>
    </ligand>
</feature>
<feature type="transmembrane region" description="Helical" evidence="19">
    <location>
        <begin position="51"/>
        <end position="68"/>
    </location>
</feature>
<feature type="domain" description="P-type ATPase C-terminal" evidence="22">
    <location>
        <begin position="855"/>
        <end position="1117"/>
    </location>
</feature>
<evidence type="ECO:0000256" key="9">
    <source>
        <dbReference type="ARBA" id="ARBA00022967"/>
    </source>
</evidence>
<feature type="transmembrane region" description="Helical" evidence="19">
    <location>
        <begin position="319"/>
        <end position="341"/>
    </location>
</feature>
<feature type="binding site" evidence="17">
    <location>
        <position position="693"/>
    </location>
    <ligand>
        <name>ATP</name>
        <dbReference type="ChEBI" id="CHEBI:30616"/>
    </ligand>
</feature>
<evidence type="ECO:0000256" key="1">
    <source>
        <dbReference type="ARBA" id="ARBA00004141"/>
    </source>
</evidence>
<organism evidence="23 24">
    <name type="scientific">Blepharisma stoltei</name>
    <dbReference type="NCBI Taxonomy" id="1481888"/>
    <lineage>
        <taxon>Eukaryota</taxon>
        <taxon>Sar</taxon>
        <taxon>Alveolata</taxon>
        <taxon>Ciliophora</taxon>
        <taxon>Postciliodesmatophora</taxon>
        <taxon>Heterotrichea</taxon>
        <taxon>Heterotrichida</taxon>
        <taxon>Blepharismidae</taxon>
        <taxon>Blepharisma</taxon>
    </lineage>
</organism>
<dbReference type="SUPFAM" id="SSF81653">
    <property type="entry name" value="Calcium ATPase, transduction domain A"/>
    <property type="match status" value="1"/>
</dbReference>
<comment type="caution">
    <text evidence="23">The sequence shown here is derived from an EMBL/GenBank/DDBJ whole genome shotgun (WGS) entry which is preliminary data.</text>
</comment>
<evidence type="ECO:0000313" key="24">
    <source>
        <dbReference type="Proteomes" id="UP001162131"/>
    </source>
</evidence>
<evidence type="ECO:0000256" key="19">
    <source>
        <dbReference type="RuleBase" id="RU362033"/>
    </source>
</evidence>
<keyword evidence="11" id="KW-0915">Sodium</keyword>
<reference evidence="23" key="1">
    <citation type="submission" date="2021-09" db="EMBL/GenBank/DDBJ databases">
        <authorList>
            <consortium name="AG Swart"/>
            <person name="Singh M."/>
            <person name="Singh A."/>
            <person name="Seah K."/>
            <person name="Emmerich C."/>
        </authorList>
    </citation>
    <scope>NUCLEOTIDE SEQUENCE</scope>
    <source>
        <strain evidence="23">ATCC30299</strain>
    </source>
</reference>
<dbReference type="InterPro" id="IPR044492">
    <property type="entry name" value="P_typ_ATPase_HD_dom"/>
</dbReference>
<keyword evidence="13" id="KW-0739">Sodium transport</keyword>
<dbReference type="EC" id="7.6.2.1" evidence="19"/>
<dbReference type="AlphaFoldDB" id="A0AAU9IM97"/>
<dbReference type="SFLD" id="SFLDS00003">
    <property type="entry name" value="Haloacid_Dehalogenase"/>
    <property type="match status" value="1"/>
</dbReference>
<dbReference type="PRINTS" id="PR00119">
    <property type="entry name" value="CATATPASE"/>
</dbReference>
<feature type="domain" description="P-type ATPase A" evidence="20">
    <location>
        <begin position="109"/>
        <end position="252"/>
    </location>
</feature>
<feature type="binding site" evidence="17">
    <location>
        <position position="386"/>
    </location>
    <ligand>
        <name>ATP</name>
        <dbReference type="ChEBI" id="CHEBI:30616"/>
    </ligand>
</feature>
<dbReference type="InterPro" id="IPR032631">
    <property type="entry name" value="P-type_ATPase_N"/>
</dbReference>
<dbReference type="InterPro" id="IPR023214">
    <property type="entry name" value="HAD_sf"/>
</dbReference>
<dbReference type="Gene3D" id="3.40.50.1000">
    <property type="entry name" value="HAD superfamily/HAD-like"/>
    <property type="match status" value="2"/>
</dbReference>
<evidence type="ECO:0000256" key="3">
    <source>
        <dbReference type="ARBA" id="ARBA00008109"/>
    </source>
</evidence>
<evidence type="ECO:0000313" key="23">
    <source>
        <dbReference type="EMBL" id="CAG9315183.1"/>
    </source>
</evidence>
<gene>
    <name evidence="23" type="ORF">BSTOLATCC_MIC12957</name>
</gene>
<evidence type="ECO:0000256" key="6">
    <source>
        <dbReference type="ARBA" id="ARBA00022741"/>
    </source>
</evidence>
<dbReference type="GO" id="GO:0045332">
    <property type="term" value="P:phospholipid translocation"/>
    <property type="evidence" value="ECO:0007669"/>
    <property type="project" value="TreeGrafter"/>
</dbReference>
<keyword evidence="13" id="KW-0406">Ion transport</keyword>
<sequence length="1156" mass="133006">MSEDIETKRIIYSNGNEVNKIKRFPTNYVSTTKYNVITFVPKCLFEQFKKVANIYFLVAAVLQSIPIISPLSPISAIAPLGFVLCVAMLREGLEDYFRYKSDKETNSIPVNIYIDGSFVQMRCAQIQVGQIVMVKKDEPIPCDLIMLANSNENSVAFIETSTLDGEKALKPRQSFPKTKNLINDKDFIRFFNVIECDPPNPRIYHFNGTISYGKKKKPVDKNHLLLGGAFLRNTSWAIGVVVYTGRETKLRQNLMSRAFKQSRIDKKVNLYICYILFLQFFFCITCAICSGIWVDEKMNEHRYLHGRDYPSILEGTFSYFTYFLLLNTMIPISLIVSLEFLKVAQGFFMERDVEMYSSLRDRTCKVSSYSLNEELGMIQHIFSDKTGTLTQNRMEFKFCSVGNKMYGEFRSLADKEFSVTSTYSTREIRFSFNTKDIVNDSFSHKGNEKLEFPLPIKFNEKMITFQTQREVLDHFLRCLALCHECLIETNEGGEINYIGQSPDEIALVDAVRHVGFRCGKIKDDSIQLDILPFGLDQQEIREYYEKYCILEFDSNRKRNSVIVRDLKTNLIFLFTKGADNIIKNRLDPSNSQEYIAKINQDLETFAKRGYRTLLFAFKIIKEQDFLIWKEKYDEACTAIENRNQKIADIAEEIETDLFLLGCTAVEDALQEEVPQTINALLEAGIKIWMLTGDKLETAENIGRTCELFDDNMLVERCPGFKLEACCEILKNILEIFNSADQNSKALIIEGHALEYVLYNPNDPHSVRKYPEITESSERAEIAKNIKKLFLKIAEKCKTVICCRVTPGQKQEIVKLMKHETGVTTLAIGDGANDVSMILEAHVGIGIYGEEGMQAVQASDYAIGEFKYLWELLLVHGRFNYIRESEMIMYFFYKNLVFTIPQFFFAFYCAYSGQTVYDDWYISLYNTIFTALPLMVKALFEKDIVVPQRTESQASGGDLLAIRKYLPLLYCDGRCNRVFTNKNFLWWMFLGFFHSSIIFFIPLLAIQEGIMNYKGDNYDIWSFSVISFSCVVFVVNLKLLLTTRLWNKFHSAAMLGTSIFLYVLFMLIYDNLTPLQARDTVLEVLTSPVLYFSIILTASYIFIFDGSSHILRRLLKPTDSEVLLDYSTAIKQEKVHNTLTYKKLPPSTPSFSSSSST</sequence>
<feature type="transmembrane region" description="Helical" evidence="19">
    <location>
        <begin position="887"/>
        <end position="907"/>
    </location>
</feature>
<dbReference type="FunFam" id="3.40.50.1000:FF:000001">
    <property type="entry name" value="Phospholipid-transporting ATPase IC"/>
    <property type="match status" value="1"/>
</dbReference>
<evidence type="ECO:0000256" key="12">
    <source>
        <dbReference type="ARBA" id="ARBA00023136"/>
    </source>
</evidence>
<comment type="catalytic activity">
    <reaction evidence="15">
        <text>Na(+)(in) + ATP + H2O = Na(+)(out) + ADP + phosphate + H(+)</text>
        <dbReference type="Rhea" id="RHEA:14633"/>
        <dbReference type="ChEBI" id="CHEBI:15377"/>
        <dbReference type="ChEBI" id="CHEBI:15378"/>
        <dbReference type="ChEBI" id="CHEBI:29101"/>
        <dbReference type="ChEBI" id="CHEBI:30616"/>
        <dbReference type="ChEBI" id="CHEBI:43474"/>
        <dbReference type="ChEBI" id="CHEBI:456216"/>
        <dbReference type="EC" id="7.2.2.3"/>
    </reaction>
    <physiologicalReaction direction="left-to-right" evidence="15">
        <dbReference type="Rhea" id="RHEA:14634"/>
    </physiologicalReaction>
</comment>
<dbReference type="GO" id="GO:0016887">
    <property type="term" value="F:ATP hydrolysis activity"/>
    <property type="evidence" value="ECO:0007669"/>
    <property type="project" value="InterPro"/>
</dbReference>
<comment type="similarity">
    <text evidence="3 19">Belongs to the cation transport ATPase (P-type) (TC 3.A.3) family. Type IV subfamily.</text>
</comment>
<dbReference type="EMBL" id="CAJZBQ010000013">
    <property type="protein sequence ID" value="CAG9315183.1"/>
    <property type="molecule type" value="Genomic_DNA"/>
</dbReference>
<keyword evidence="10 19" id="KW-1133">Transmembrane helix</keyword>
<evidence type="ECO:0000256" key="2">
    <source>
        <dbReference type="ARBA" id="ARBA00004308"/>
    </source>
</evidence>
<dbReference type="GO" id="GO:0005886">
    <property type="term" value="C:plasma membrane"/>
    <property type="evidence" value="ECO:0007669"/>
    <property type="project" value="TreeGrafter"/>
</dbReference>
<feature type="binding site" evidence="17">
    <location>
        <position position="576"/>
    </location>
    <ligand>
        <name>ATP</name>
        <dbReference type="ChEBI" id="CHEBI:30616"/>
    </ligand>
</feature>
<evidence type="ECO:0000256" key="4">
    <source>
        <dbReference type="ARBA" id="ARBA00022692"/>
    </source>
</evidence>
<feature type="transmembrane region" description="Helical" evidence="19">
    <location>
        <begin position="270"/>
        <end position="294"/>
    </location>
</feature>
<feature type="binding site" evidence="17">
    <location>
        <position position="803"/>
    </location>
    <ligand>
        <name>ATP</name>
        <dbReference type="ChEBI" id="CHEBI:30616"/>
    </ligand>
</feature>
<keyword evidence="24" id="KW-1185">Reference proteome</keyword>
<protein>
    <recommendedName>
        <fullName evidence="19">Phospholipid-transporting ATPase</fullName>
        <ecNumber evidence="19">7.6.2.1</ecNumber>
    </recommendedName>
</protein>
<dbReference type="PANTHER" id="PTHR24092">
    <property type="entry name" value="PROBABLE PHOSPHOLIPID-TRANSPORTING ATPASE"/>
    <property type="match status" value="1"/>
</dbReference>
<evidence type="ECO:0000256" key="11">
    <source>
        <dbReference type="ARBA" id="ARBA00023053"/>
    </source>
</evidence>
<keyword evidence="9 19" id="KW-1278">Translocase</keyword>
<feature type="transmembrane region" description="Helical" evidence="19">
    <location>
        <begin position="74"/>
        <end position="93"/>
    </location>
</feature>
<feature type="binding site" evidence="17">
    <location>
        <position position="692"/>
    </location>
    <ligand>
        <name>ATP</name>
        <dbReference type="ChEBI" id="CHEBI:30616"/>
    </ligand>
</feature>
<dbReference type="GO" id="GO:0140326">
    <property type="term" value="F:ATPase-coupled intramembrane lipid transporter activity"/>
    <property type="evidence" value="ECO:0007669"/>
    <property type="project" value="UniProtKB-EC"/>
</dbReference>
<evidence type="ECO:0000256" key="17">
    <source>
        <dbReference type="PIRSR" id="PIRSR606539-2"/>
    </source>
</evidence>
<evidence type="ECO:0000256" key="10">
    <source>
        <dbReference type="ARBA" id="ARBA00022989"/>
    </source>
</evidence>
<dbReference type="InterPro" id="IPR023298">
    <property type="entry name" value="ATPase_P-typ_TM_dom_sf"/>
</dbReference>
<feature type="transmembrane region" description="Helical" evidence="19">
    <location>
        <begin position="1017"/>
        <end position="1036"/>
    </location>
</feature>
<keyword evidence="8 18" id="KW-0460">Magnesium</keyword>
<evidence type="ECO:0000256" key="13">
    <source>
        <dbReference type="ARBA" id="ARBA00023201"/>
    </source>
</evidence>
<dbReference type="GO" id="GO:0000287">
    <property type="term" value="F:magnesium ion binding"/>
    <property type="evidence" value="ECO:0007669"/>
    <property type="project" value="UniProtKB-UniRule"/>
</dbReference>